<dbReference type="SUPFAM" id="SSF102114">
    <property type="entry name" value="Radical SAM enzymes"/>
    <property type="match status" value="1"/>
</dbReference>
<protein>
    <submittedName>
        <fullName evidence="7">4Fe-4S cluster-binding domain-containing protein</fullName>
    </submittedName>
</protein>
<evidence type="ECO:0000259" key="6">
    <source>
        <dbReference type="Pfam" id="PF04055"/>
    </source>
</evidence>
<keyword evidence="8" id="KW-1185">Reference proteome</keyword>
<dbReference type="InterPro" id="IPR013785">
    <property type="entry name" value="Aldolase_TIM"/>
</dbReference>
<dbReference type="SFLD" id="SFLDG01099">
    <property type="entry name" value="Uncharacterised_Radical_SAM_Su"/>
    <property type="match status" value="1"/>
</dbReference>
<dbReference type="Gene3D" id="3.20.20.70">
    <property type="entry name" value="Aldolase class I"/>
    <property type="match status" value="1"/>
</dbReference>
<dbReference type="AlphaFoldDB" id="A0AA97I592"/>
<name>A0AA97I592_9EURY</name>
<keyword evidence="2 5" id="KW-0479">Metal-binding</keyword>
<dbReference type="InterPro" id="IPR016431">
    <property type="entry name" value="Pyrv-formate_lyase-activ_prd"/>
</dbReference>
<dbReference type="GO" id="GO:0003824">
    <property type="term" value="F:catalytic activity"/>
    <property type="evidence" value="ECO:0007669"/>
    <property type="project" value="InterPro"/>
</dbReference>
<evidence type="ECO:0000256" key="5">
    <source>
        <dbReference type="PIRSR" id="PIRSR004869-50"/>
    </source>
</evidence>
<accession>A0AA97I592</accession>
<keyword evidence="4 5" id="KW-0411">Iron-sulfur</keyword>
<reference evidence="7 8" key="1">
    <citation type="submission" date="2019-09" db="EMBL/GenBank/DDBJ databases">
        <title>The complete genome of Methanoplanus sp. FWC-SCC4.</title>
        <authorList>
            <person name="Chen S.-C."/>
            <person name="Zhou Y.-Z."/>
            <person name="Lai M.-C."/>
        </authorList>
    </citation>
    <scope>NUCLEOTIDE SEQUENCE [LARGE SCALE GENOMIC DNA]</scope>
    <source>
        <strain evidence="7 8">FWC-SCC4</strain>
    </source>
</reference>
<dbReference type="InterPro" id="IPR040085">
    <property type="entry name" value="MJ0674-like"/>
</dbReference>
<evidence type="ECO:0000256" key="1">
    <source>
        <dbReference type="ARBA" id="ARBA00022691"/>
    </source>
</evidence>
<dbReference type="SFLD" id="SFLDS00029">
    <property type="entry name" value="Radical_SAM"/>
    <property type="match status" value="1"/>
</dbReference>
<dbReference type="GO" id="GO:0046872">
    <property type="term" value="F:metal ion binding"/>
    <property type="evidence" value="ECO:0007669"/>
    <property type="project" value="UniProtKB-KW"/>
</dbReference>
<evidence type="ECO:0000256" key="3">
    <source>
        <dbReference type="ARBA" id="ARBA00023004"/>
    </source>
</evidence>
<dbReference type="Proteomes" id="UP001301797">
    <property type="component" value="Chromosome"/>
</dbReference>
<feature type="binding site" evidence="5">
    <location>
        <position position="91"/>
    </location>
    <ligand>
        <name>[4Fe-4S] cluster</name>
        <dbReference type="ChEBI" id="CHEBI:49883"/>
        <note>4Fe-4S-S-AdoMet</note>
    </ligand>
</feature>
<keyword evidence="1 5" id="KW-0949">S-adenosyl-L-methionine</keyword>
<keyword evidence="3 5" id="KW-0408">Iron</keyword>
<feature type="binding site" evidence="5">
    <location>
        <position position="87"/>
    </location>
    <ligand>
        <name>[4Fe-4S] cluster</name>
        <dbReference type="ChEBI" id="CHEBI:49883"/>
        <note>4Fe-4S-S-AdoMet</note>
    </ligand>
</feature>
<dbReference type="GeneID" id="85230744"/>
<dbReference type="Pfam" id="PF04055">
    <property type="entry name" value="Radical_SAM"/>
    <property type="match status" value="1"/>
</dbReference>
<dbReference type="InterPro" id="IPR058240">
    <property type="entry name" value="rSAM_sf"/>
</dbReference>
<gene>
    <name evidence="7" type="ORF">F1737_11200</name>
</gene>
<dbReference type="EMBL" id="CP043875">
    <property type="protein sequence ID" value="WOF17206.1"/>
    <property type="molecule type" value="Genomic_DNA"/>
</dbReference>
<dbReference type="KEGG" id="mefw:F1737_11200"/>
<dbReference type="GO" id="GO:0051536">
    <property type="term" value="F:iron-sulfur cluster binding"/>
    <property type="evidence" value="ECO:0007669"/>
    <property type="project" value="UniProtKB-KW"/>
</dbReference>
<comment type="cofactor">
    <cofactor evidence="5">
        <name>[4Fe-4S] cluster</name>
        <dbReference type="ChEBI" id="CHEBI:49883"/>
    </cofactor>
    <text evidence="5">Binds 1 [4Fe-4S] cluster. The cluster is coordinated with 3 cysteines and an exchangeable S-adenosyl-L-methionine.</text>
</comment>
<sequence>MSDNKREASYIELHRNGTLKEREWKAKLCLENCRLCPRKCGVDRTSGEAMYCKGGELPKIAAFGSHFGEEEVISGTRGSGTIFFTGCTLSCLFCQNYEISHLGEGREYQETDLSSMMLDLQKAGCHNINLVSPTHFVPQIIGALNKAAEKGFNLPLVYNAGGYENVETIRLLDGIVDIYMPDIKFGDDKTSRFLSDAQNYTHHMKAALKEMYRQTGDLELDENGIAKRGLLIRHLVLPENLSGTNEVFRFISEEISKDTYVSIMSQYTPAGNTDFLKSTGLFRKITDNEYREAKKTAHSYGLHRGFS</sequence>
<dbReference type="PIRSF" id="PIRSF004869">
    <property type="entry name" value="PflX_prd"/>
    <property type="match status" value="1"/>
</dbReference>
<evidence type="ECO:0000313" key="7">
    <source>
        <dbReference type="EMBL" id="WOF17206.1"/>
    </source>
</evidence>
<dbReference type="PANTHER" id="PTHR43075">
    <property type="entry name" value="FORMATE LYASE ACTIVATING ENZYME, PUTATIVE (AFU_ORTHOLOGUE AFUA_2G15630)-RELATED"/>
    <property type="match status" value="1"/>
</dbReference>
<dbReference type="RefSeq" id="WP_317136666.1">
    <property type="nucleotide sequence ID" value="NZ_CP043875.1"/>
</dbReference>
<feature type="domain" description="Radical SAM core" evidence="6">
    <location>
        <begin position="82"/>
        <end position="205"/>
    </location>
</feature>
<feature type="binding site" evidence="5">
    <location>
        <position position="94"/>
    </location>
    <ligand>
        <name>[4Fe-4S] cluster</name>
        <dbReference type="ChEBI" id="CHEBI:49883"/>
        <note>4Fe-4S-S-AdoMet</note>
    </ligand>
</feature>
<dbReference type="InterPro" id="IPR007197">
    <property type="entry name" value="rSAM"/>
</dbReference>
<proteinExistence type="predicted"/>
<evidence type="ECO:0000313" key="8">
    <source>
        <dbReference type="Proteomes" id="UP001301797"/>
    </source>
</evidence>
<dbReference type="PANTHER" id="PTHR43075:SF1">
    <property type="entry name" value="FORMATE LYASE ACTIVATING ENZYME, PUTATIVE (AFU_ORTHOLOGUE AFUA_2G15630)-RELATED"/>
    <property type="match status" value="1"/>
</dbReference>
<evidence type="ECO:0000256" key="2">
    <source>
        <dbReference type="ARBA" id="ARBA00022723"/>
    </source>
</evidence>
<organism evidence="7 8">
    <name type="scientific">Methanochimaera problematica</name>
    <dbReference type="NCBI Taxonomy" id="2609417"/>
    <lineage>
        <taxon>Archaea</taxon>
        <taxon>Methanobacteriati</taxon>
        <taxon>Methanobacteriota</taxon>
        <taxon>Stenosarchaea group</taxon>
        <taxon>Methanomicrobia</taxon>
        <taxon>Methanomicrobiales</taxon>
        <taxon>Methanomicrobiaceae</taxon>
        <taxon>Methanochimaera</taxon>
    </lineage>
</organism>
<evidence type="ECO:0000256" key="4">
    <source>
        <dbReference type="ARBA" id="ARBA00023014"/>
    </source>
</evidence>